<evidence type="ECO:0008006" key="3">
    <source>
        <dbReference type="Google" id="ProtNLM"/>
    </source>
</evidence>
<dbReference type="RefSeq" id="WP_206558615.1">
    <property type="nucleotide sequence ID" value="NZ_JAFKCZ010000001.1"/>
</dbReference>
<accession>A0A939DC36</accession>
<dbReference type="AlphaFoldDB" id="A0A939DC36"/>
<evidence type="ECO:0000313" key="2">
    <source>
        <dbReference type="Proteomes" id="UP000664303"/>
    </source>
</evidence>
<protein>
    <recommendedName>
        <fullName evidence="3">Sulfotransferase family protein</fullName>
    </recommendedName>
</protein>
<reference evidence="1" key="1">
    <citation type="submission" date="2021-02" db="EMBL/GenBank/DDBJ databases">
        <title>PHA producing bacteria isolated from coastal sediment in Guangdong, Shenzhen.</title>
        <authorList>
            <person name="Zheng W."/>
            <person name="Yu S."/>
            <person name="Huang Y."/>
        </authorList>
    </citation>
    <scope>NUCLEOTIDE SEQUENCE</scope>
    <source>
        <strain evidence="1">TN14-10</strain>
    </source>
</reference>
<gene>
    <name evidence="1" type="ORF">JYP50_01150</name>
</gene>
<dbReference type="Gene3D" id="3.40.50.300">
    <property type="entry name" value="P-loop containing nucleotide triphosphate hydrolases"/>
    <property type="match status" value="1"/>
</dbReference>
<name>A0A939DC36_9GAMM</name>
<dbReference type="InterPro" id="IPR027417">
    <property type="entry name" value="P-loop_NTPase"/>
</dbReference>
<organism evidence="1 2">
    <name type="scientific">Parahaliea mediterranea</name>
    <dbReference type="NCBI Taxonomy" id="651086"/>
    <lineage>
        <taxon>Bacteria</taxon>
        <taxon>Pseudomonadati</taxon>
        <taxon>Pseudomonadota</taxon>
        <taxon>Gammaproteobacteria</taxon>
        <taxon>Cellvibrionales</taxon>
        <taxon>Halieaceae</taxon>
        <taxon>Parahaliea</taxon>
    </lineage>
</organism>
<comment type="caution">
    <text evidence="1">The sequence shown here is derived from an EMBL/GenBank/DDBJ whole genome shotgun (WGS) entry which is preliminary data.</text>
</comment>
<dbReference type="EMBL" id="JAFKCZ010000001">
    <property type="protein sequence ID" value="MBN7795176.1"/>
    <property type="molecule type" value="Genomic_DNA"/>
</dbReference>
<sequence length="269" mass="30461">MRHILLHAHIFKNAGTTLDWALQRYFGDGFLDHRDEESMREQGVAWLRQLVEQGPGLRAISSHHMPATAQAPGCAFHALYLLRHPLRRALSVYAFERRQDAQSRGARAAKEMDLQSYLAWRMRPDVPNVVRNYQTAYLAGCHRPMIGEQEMAELFGRALAALNAAPLVGLVERFDESMVLFEALLESRYPGLDLAYKPQNRTPGHEGGDLARVFSTLGDMAPDLVAENSYDLALYRLAQAKFNRAIAAIPGFEGRLREFRIRCNVIQQE</sequence>
<evidence type="ECO:0000313" key="1">
    <source>
        <dbReference type="EMBL" id="MBN7795176.1"/>
    </source>
</evidence>
<keyword evidence="2" id="KW-1185">Reference proteome</keyword>
<proteinExistence type="predicted"/>
<dbReference type="Proteomes" id="UP000664303">
    <property type="component" value="Unassembled WGS sequence"/>
</dbReference>